<evidence type="ECO:0000313" key="1">
    <source>
        <dbReference type="EMBL" id="GFE51052.1"/>
    </source>
</evidence>
<dbReference type="Gene3D" id="3.40.50.300">
    <property type="entry name" value="P-loop containing nucleotide triphosphate hydrolases"/>
    <property type="match status" value="1"/>
</dbReference>
<name>A0A640VTS0_9RHOB</name>
<sequence length="346" mass="39144">MKPCRAMPASTDETRPVFLSGVYRSGTTFLTAVVNNIPAIAAASSTVKYLRFCYPHFSNPADPAELRRLLEQTNERVSKRWGLHLSEEAVSSQLSDGQITHSRVYDAIMQSLLVADKPGATRWAEKLAAQWRDIPLFLEMFPKGQVVHVMRDPRDVTASYKKMTYEPWPTYLDAALNCKGAMMELPNLQRTHGTDRILILRAEDLATNLPGEMCKICEFLGEPYVDDMADLSRFSEIKGEAWRTNTSFEETGDNYSKATSRWERHLDPEEVFLVEMICQPDMAAFGYEGSGLDMAAISAERLGQIFADPWFASRMSYYLTHGRPMQGYRTDPYQTEMEIVFGAARG</sequence>
<protein>
    <recommendedName>
        <fullName evidence="3">Sulfotransferase</fullName>
    </recommendedName>
</protein>
<dbReference type="EMBL" id="BLIV01000005">
    <property type="protein sequence ID" value="GFE51052.1"/>
    <property type="molecule type" value="Genomic_DNA"/>
</dbReference>
<dbReference type="InterPro" id="IPR051135">
    <property type="entry name" value="Gal/GlcNAc/GalNAc_ST"/>
</dbReference>
<proteinExistence type="predicted"/>
<evidence type="ECO:0000313" key="2">
    <source>
        <dbReference type="Proteomes" id="UP000436522"/>
    </source>
</evidence>
<dbReference type="AlphaFoldDB" id="A0A640VTS0"/>
<dbReference type="Proteomes" id="UP000436522">
    <property type="component" value="Unassembled WGS sequence"/>
</dbReference>
<evidence type="ECO:0008006" key="3">
    <source>
        <dbReference type="Google" id="ProtNLM"/>
    </source>
</evidence>
<dbReference type="GO" id="GO:0006044">
    <property type="term" value="P:N-acetylglucosamine metabolic process"/>
    <property type="evidence" value="ECO:0007669"/>
    <property type="project" value="TreeGrafter"/>
</dbReference>
<organism evidence="1 2">
    <name type="scientific">Roseobacter cerasinus</name>
    <dbReference type="NCBI Taxonomy" id="2602289"/>
    <lineage>
        <taxon>Bacteria</taxon>
        <taxon>Pseudomonadati</taxon>
        <taxon>Pseudomonadota</taxon>
        <taxon>Alphaproteobacteria</taxon>
        <taxon>Rhodobacterales</taxon>
        <taxon>Roseobacteraceae</taxon>
        <taxon>Roseobacter</taxon>
    </lineage>
</organism>
<comment type="caution">
    <text evidence="1">The sequence shown here is derived from an EMBL/GenBank/DDBJ whole genome shotgun (WGS) entry which is preliminary data.</text>
</comment>
<dbReference type="SUPFAM" id="SSF52540">
    <property type="entry name" value="P-loop containing nucleoside triphosphate hydrolases"/>
    <property type="match status" value="1"/>
</dbReference>
<dbReference type="Pfam" id="PF13469">
    <property type="entry name" value="Sulfotransfer_3"/>
    <property type="match status" value="1"/>
</dbReference>
<reference evidence="1 2" key="1">
    <citation type="submission" date="2019-12" db="EMBL/GenBank/DDBJ databases">
        <title>Roseobacter cerasinus sp. nov., isolated from seawater around aquaculture.</title>
        <authorList>
            <person name="Muramatsu S."/>
            <person name="Takabe Y."/>
            <person name="Mori K."/>
            <person name="Takaichi S."/>
            <person name="Hanada S."/>
        </authorList>
    </citation>
    <scope>NUCLEOTIDE SEQUENCE [LARGE SCALE GENOMIC DNA]</scope>
    <source>
        <strain evidence="1 2">AI77</strain>
    </source>
</reference>
<keyword evidence="2" id="KW-1185">Reference proteome</keyword>
<accession>A0A640VTS0</accession>
<dbReference type="InterPro" id="IPR027417">
    <property type="entry name" value="P-loop_NTPase"/>
</dbReference>
<dbReference type="PANTHER" id="PTHR10704">
    <property type="entry name" value="CARBOHYDRATE SULFOTRANSFERASE"/>
    <property type="match status" value="1"/>
</dbReference>
<dbReference type="PANTHER" id="PTHR10704:SF44">
    <property type="entry name" value="LD35051P-RELATED"/>
    <property type="match status" value="1"/>
</dbReference>
<dbReference type="GO" id="GO:0001517">
    <property type="term" value="F:N-acetylglucosamine 6-O-sulfotransferase activity"/>
    <property type="evidence" value="ECO:0007669"/>
    <property type="project" value="TreeGrafter"/>
</dbReference>
<gene>
    <name evidence="1" type="ORF">So717_28050</name>
</gene>
<dbReference type="GO" id="GO:0006790">
    <property type="term" value="P:sulfur compound metabolic process"/>
    <property type="evidence" value="ECO:0007669"/>
    <property type="project" value="TreeGrafter"/>
</dbReference>